<evidence type="ECO:0000256" key="1">
    <source>
        <dbReference type="SAM" id="MobiDB-lite"/>
    </source>
</evidence>
<evidence type="ECO:0000313" key="3">
    <source>
        <dbReference type="EMBL" id="KAJ0390265.1"/>
    </source>
</evidence>
<dbReference type="InterPro" id="IPR003609">
    <property type="entry name" value="Pan_app"/>
</dbReference>
<dbReference type="AlphaFoldDB" id="A0AAD5LZA4"/>
<protein>
    <recommendedName>
        <fullName evidence="2">Apple domain-containing protein</fullName>
    </recommendedName>
</protein>
<proteinExistence type="predicted"/>
<reference evidence="3" key="1">
    <citation type="submission" date="2021-12" db="EMBL/GenBank/DDBJ databases">
        <title>Prjna785345.</title>
        <authorList>
            <person name="Rujirawat T."/>
            <person name="Krajaejun T."/>
        </authorList>
    </citation>
    <scope>NUCLEOTIDE SEQUENCE</scope>
    <source>
        <strain evidence="3">Pi057C3</strain>
    </source>
</reference>
<gene>
    <name evidence="3" type="ORF">P43SY_010896</name>
</gene>
<comment type="caution">
    <text evidence="3">The sequence shown here is derived from an EMBL/GenBank/DDBJ whole genome shotgun (WGS) entry which is preliminary data.</text>
</comment>
<dbReference type="PROSITE" id="PS50948">
    <property type="entry name" value="PAN"/>
    <property type="match status" value="1"/>
</dbReference>
<evidence type="ECO:0000259" key="2">
    <source>
        <dbReference type="PROSITE" id="PS50948"/>
    </source>
</evidence>
<dbReference type="Proteomes" id="UP001209570">
    <property type="component" value="Unassembled WGS sequence"/>
</dbReference>
<dbReference type="SUPFAM" id="SSF57414">
    <property type="entry name" value="Hairpin loop containing domain-like"/>
    <property type="match status" value="1"/>
</dbReference>
<accession>A0AAD5LZA4</accession>
<feature type="region of interest" description="Disordered" evidence="1">
    <location>
        <begin position="1"/>
        <end position="44"/>
    </location>
</feature>
<organism evidence="3 4">
    <name type="scientific">Pythium insidiosum</name>
    <name type="common">Pythiosis disease agent</name>
    <dbReference type="NCBI Taxonomy" id="114742"/>
    <lineage>
        <taxon>Eukaryota</taxon>
        <taxon>Sar</taxon>
        <taxon>Stramenopiles</taxon>
        <taxon>Oomycota</taxon>
        <taxon>Peronosporomycetes</taxon>
        <taxon>Pythiales</taxon>
        <taxon>Pythiaceae</taxon>
        <taxon>Pythium</taxon>
    </lineage>
</organism>
<sequence length="118" mass="12933">MTPIDPPGPARGASGGRSDETNAPTATEKKRNANNKKKKKSNSSTCVFQRFENSWMDAGGDLNDLMSQLVTSAAECEQLCCAHPKCQSYTFWMGNTCFLRATRNLPREEANSLSANKL</sequence>
<dbReference type="Pfam" id="PF14295">
    <property type="entry name" value="PAN_4"/>
    <property type="match status" value="1"/>
</dbReference>
<feature type="domain" description="Apple" evidence="2">
    <location>
        <begin position="46"/>
        <end position="118"/>
    </location>
</feature>
<dbReference type="Gene3D" id="3.50.4.10">
    <property type="entry name" value="Hepatocyte Growth Factor"/>
    <property type="match status" value="1"/>
</dbReference>
<feature type="compositionally biased region" description="Basic residues" evidence="1">
    <location>
        <begin position="32"/>
        <end position="41"/>
    </location>
</feature>
<keyword evidence="4" id="KW-1185">Reference proteome</keyword>
<dbReference type="EMBL" id="JAKCXM010002365">
    <property type="protein sequence ID" value="KAJ0390265.1"/>
    <property type="molecule type" value="Genomic_DNA"/>
</dbReference>
<name>A0AAD5LZA4_PYTIN</name>
<evidence type="ECO:0000313" key="4">
    <source>
        <dbReference type="Proteomes" id="UP001209570"/>
    </source>
</evidence>